<dbReference type="Proteomes" id="UP000029622">
    <property type="component" value="Unassembled WGS sequence"/>
</dbReference>
<dbReference type="Gene3D" id="1.10.287.110">
    <property type="entry name" value="DnaJ domain"/>
    <property type="match status" value="1"/>
</dbReference>
<accession>A0A096BH01</accession>
<reference evidence="4 5" key="1">
    <citation type="submission" date="2013-12" db="EMBL/GenBank/DDBJ databases">
        <title>Draft genome sequence of Caloranaerobacter sp. H53214.</title>
        <authorList>
            <person name="Jiang L.J."/>
            <person name="Shao Z.Z."/>
            <person name="Long M.N."/>
        </authorList>
    </citation>
    <scope>NUCLEOTIDE SEQUENCE [LARGE SCALE GENOMIC DNA]</scope>
    <source>
        <strain evidence="4 5">H53214</strain>
    </source>
</reference>
<feature type="repeat" description="TPR" evidence="2">
    <location>
        <begin position="112"/>
        <end position="145"/>
    </location>
</feature>
<dbReference type="PROSITE" id="PS50005">
    <property type="entry name" value="TPR"/>
    <property type="match status" value="1"/>
</dbReference>
<protein>
    <submittedName>
        <fullName evidence="4">Molecular chaperone DnaJ</fullName>
    </submittedName>
</protein>
<dbReference type="Gene3D" id="1.25.40.10">
    <property type="entry name" value="Tetratricopeptide repeat domain"/>
    <property type="match status" value="1"/>
</dbReference>
<dbReference type="SUPFAM" id="SSF48452">
    <property type="entry name" value="TPR-like"/>
    <property type="match status" value="1"/>
</dbReference>
<dbReference type="CDD" id="cd06257">
    <property type="entry name" value="DnaJ"/>
    <property type="match status" value="1"/>
</dbReference>
<keyword evidence="2" id="KW-0802">TPR repeat</keyword>
<sequence>MKNPYKVLGLEEGASEEEIKRAYKKLVRKYHPDQYVNNPLADLAEEKLKEINEAYNILINKGNRNNSGSNDWNYYRHESNGYNEFEEVRRLIDMGRLKEAYDILESSTNRGAEWYFLKGVILLRKGWYEQGYQHVRKAVNLDPNNIEYRNVLNNISYRNDTYRDIGRNMGYGDDTSLCRICECLICTDCCCECMGGDFISCC</sequence>
<evidence type="ECO:0000313" key="5">
    <source>
        <dbReference type="Proteomes" id="UP000029622"/>
    </source>
</evidence>
<keyword evidence="1" id="KW-0235">DNA replication</keyword>
<gene>
    <name evidence="4" type="ORF">Y919_06185</name>
</gene>
<dbReference type="AlphaFoldDB" id="A0A096BH01"/>
<evidence type="ECO:0000256" key="1">
    <source>
        <dbReference type="ARBA" id="ARBA00022705"/>
    </source>
</evidence>
<dbReference type="InterPro" id="IPR019734">
    <property type="entry name" value="TPR_rpt"/>
</dbReference>
<dbReference type="SUPFAM" id="SSF46565">
    <property type="entry name" value="Chaperone J-domain"/>
    <property type="match status" value="1"/>
</dbReference>
<dbReference type="SMART" id="SM00271">
    <property type="entry name" value="DnaJ"/>
    <property type="match status" value="1"/>
</dbReference>
<dbReference type="EMBL" id="AZTB01000025">
    <property type="protein sequence ID" value="KGG80465.1"/>
    <property type="molecule type" value="Genomic_DNA"/>
</dbReference>
<dbReference type="PANTHER" id="PTHR24074">
    <property type="entry name" value="CO-CHAPERONE PROTEIN DJLA"/>
    <property type="match status" value="1"/>
</dbReference>
<dbReference type="InterPro" id="IPR001623">
    <property type="entry name" value="DnaJ_domain"/>
</dbReference>
<dbReference type="InterPro" id="IPR011990">
    <property type="entry name" value="TPR-like_helical_dom_sf"/>
</dbReference>
<feature type="domain" description="J" evidence="3">
    <location>
        <begin position="3"/>
        <end position="86"/>
    </location>
</feature>
<evidence type="ECO:0000259" key="3">
    <source>
        <dbReference type="PROSITE" id="PS50076"/>
    </source>
</evidence>
<name>A0A096BH01_9FIRM</name>
<proteinExistence type="predicted"/>
<dbReference type="InterPro" id="IPR050817">
    <property type="entry name" value="DjlA_DnaK_co-chaperone"/>
</dbReference>
<dbReference type="GO" id="GO:0006260">
    <property type="term" value="P:DNA replication"/>
    <property type="evidence" value="ECO:0007669"/>
    <property type="project" value="UniProtKB-KW"/>
</dbReference>
<comment type="caution">
    <text evidence="4">The sequence shown here is derived from an EMBL/GenBank/DDBJ whole genome shotgun (WGS) entry which is preliminary data.</text>
</comment>
<dbReference type="RefSeq" id="WP_035163328.1">
    <property type="nucleotide sequence ID" value="NZ_AZTB01000025.1"/>
</dbReference>
<dbReference type="Pfam" id="PF00226">
    <property type="entry name" value="DnaJ"/>
    <property type="match status" value="1"/>
</dbReference>
<dbReference type="PROSITE" id="PS50076">
    <property type="entry name" value="DNAJ_2"/>
    <property type="match status" value="1"/>
</dbReference>
<dbReference type="STRING" id="1156417.Y919_06185"/>
<evidence type="ECO:0000256" key="2">
    <source>
        <dbReference type="PROSITE-ProRule" id="PRU00339"/>
    </source>
</evidence>
<evidence type="ECO:0000313" key="4">
    <source>
        <dbReference type="EMBL" id="KGG80465.1"/>
    </source>
</evidence>
<dbReference type="PRINTS" id="PR00625">
    <property type="entry name" value="JDOMAIN"/>
</dbReference>
<dbReference type="InterPro" id="IPR036869">
    <property type="entry name" value="J_dom_sf"/>
</dbReference>
<organism evidence="4 5">
    <name type="scientific">Caloranaerobacter azorensis H53214</name>
    <dbReference type="NCBI Taxonomy" id="1156417"/>
    <lineage>
        <taxon>Bacteria</taxon>
        <taxon>Bacillati</taxon>
        <taxon>Bacillota</taxon>
        <taxon>Tissierellia</taxon>
        <taxon>Tissierellales</taxon>
        <taxon>Thermohalobacteraceae</taxon>
        <taxon>Caloranaerobacter</taxon>
    </lineage>
</organism>